<keyword evidence="7" id="KW-0472">Membrane</keyword>
<evidence type="ECO:0000256" key="7">
    <source>
        <dbReference type="ARBA" id="ARBA00023136"/>
    </source>
</evidence>
<protein>
    <recommendedName>
        <fullName evidence="9">GB1/RHD3-type G domain-containing protein</fullName>
    </recommendedName>
</protein>
<keyword evidence="4" id="KW-0256">Endoplasmic reticulum</keyword>
<accession>A0A2K1KMY6</accession>
<dbReference type="PANTHER" id="PTHR45923">
    <property type="entry name" value="PROTEIN SEY1"/>
    <property type="match status" value="1"/>
</dbReference>
<gene>
    <name evidence="10" type="ORF">PHYPA_006036</name>
</gene>
<evidence type="ECO:0000313" key="12">
    <source>
        <dbReference type="Proteomes" id="UP000006727"/>
    </source>
</evidence>
<dbReference type="PANTHER" id="PTHR45923:SF2">
    <property type="entry name" value="PROTEIN SEY1"/>
    <property type="match status" value="1"/>
</dbReference>
<keyword evidence="1" id="KW-0812">Transmembrane</keyword>
<organism evidence="10">
    <name type="scientific">Physcomitrium patens</name>
    <name type="common">Spreading-leaved earth moss</name>
    <name type="synonym">Physcomitrella patens</name>
    <dbReference type="NCBI Taxonomy" id="3218"/>
    <lineage>
        <taxon>Eukaryota</taxon>
        <taxon>Viridiplantae</taxon>
        <taxon>Streptophyta</taxon>
        <taxon>Embryophyta</taxon>
        <taxon>Bryophyta</taxon>
        <taxon>Bryophytina</taxon>
        <taxon>Bryopsida</taxon>
        <taxon>Funariidae</taxon>
        <taxon>Funariales</taxon>
        <taxon>Funariaceae</taxon>
        <taxon>Physcomitrium</taxon>
    </lineage>
</organism>
<dbReference type="InterPro" id="IPR030386">
    <property type="entry name" value="G_GB1_RHD3_dom"/>
</dbReference>
<keyword evidence="12" id="KW-1185">Reference proteome</keyword>
<evidence type="ECO:0000259" key="9">
    <source>
        <dbReference type="PROSITE" id="PS51715"/>
    </source>
</evidence>
<dbReference type="InParanoid" id="A0A2K1KMY6"/>
<dbReference type="GO" id="GO:0005783">
    <property type="term" value="C:endoplasmic reticulum"/>
    <property type="evidence" value="ECO:0000318"/>
    <property type="project" value="GO_Central"/>
</dbReference>
<evidence type="ECO:0000256" key="6">
    <source>
        <dbReference type="ARBA" id="ARBA00023134"/>
    </source>
</evidence>
<name>A0A2K1KMY6_PHYPA</name>
<dbReference type="SUPFAM" id="SSF52540">
    <property type="entry name" value="P-loop containing nucleoside triphosphate hydrolases"/>
    <property type="match status" value="1"/>
</dbReference>
<dbReference type="GO" id="GO:0003924">
    <property type="term" value="F:GTPase activity"/>
    <property type="evidence" value="ECO:0000318"/>
    <property type="project" value="GO_Central"/>
</dbReference>
<keyword evidence="6" id="KW-0342">GTP-binding</keyword>
<dbReference type="PaxDb" id="3218-PP1S227_43V6.1"/>
<dbReference type="EMBL" id="ABEU02000004">
    <property type="protein sequence ID" value="PNR55142.1"/>
    <property type="molecule type" value="Genomic_DNA"/>
</dbReference>
<keyword evidence="2" id="KW-0547">Nucleotide-binding</keyword>
<dbReference type="GO" id="GO:0005525">
    <property type="term" value="F:GTP binding"/>
    <property type="evidence" value="ECO:0007669"/>
    <property type="project" value="UniProtKB-KW"/>
</dbReference>
<evidence type="ECO:0000256" key="5">
    <source>
        <dbReference type="ARBA" id="ARBA00022989"/>
    </source>
</evidence>
<dbReference type="InterPro" id="IPR008803">
    <property type="entry name" value="RHD3/Sey1"/>
</dbReference>
<dbReference type="STRING" id="3218.A0A2K1KMY6"/>
<evidence type="ECO:0000256" key="2">
    <source>
        <dbReference type="ARBA" id="ARBA00022741"/>
    </source>
</evidence>
<sequence length="702" mass="80580">MASPLQLVKGNGEFNANGLKEFVRSSKLENCGLRYAVVAIMGPQSSGKSTLLNHLFNTDFVEMNAAKGRRQTTQGVWLAKAVGMTPDTLVMDMEGSDGAERGEDDTKFERQSALYAIAVCDIVIINMWHHDLGRENPASRPLLKAIFEVMLRLLPERKTTLMFVIRDKSRKVPMEIVDSDLRQSLQMLWDMVPKPEEHKQSPLSAYFNVRVTSLPNYEDRREEFMEEVAELRKGFQNSTEKGGLAADRSCAVHITSFPFNIEKIWFKIAEEKDLDLPTHKIMVATYRCDQIAKEKLQSLSSDSTWQSLEQEAQNGIVEEFGKRTDAVVGKLLDEYSAESRNFDEKIRKTKQNSLTSDMWNRIQHAYSDQIKHRRDQAWETFQSKFDSCIETYHTEQDLTNLCRAALDSFHRECEDAKVPHMEWNAFEEVGSIRASKEAAGSIEESKKKLSEKLNAHVKEMRTAKLKEVTSAGKSKPAKEIWCKLRHLSKREISKAEDAWKKGFRRYFDPTEEEMNGARESLAKHGLDTMNDELKAAAGGVLDRMMDRFLQSFNFDEYNHTRQWVWKHDIDTIVRKAKSESLGILKVLVASRWNENDAGVDNEIVEDKDCVDVDSLSPLVVEPENFLGKVKTFFKGTQTPQQRREEAMLKLSTIGRWCNVSDSDTLITPLQFKSKWESFENQIRLSISQAKTQQKEAKNRWKI</sequence>
<evidence type="ECO:0000256" key="3">
    <source>
        <dbReference type="ARBA" id="ARBA00022801"/>
    </source>
</evidence>
<dbReference type="Pfam" id="PF20428">
    <property type="entry name" value="Sey1_3HB"/>
    <property type="match status" value="1"/>
</dbReference>
<dbReference type="Gene3D" id="3.40.50.300">
    <property type="entry name" value="P-loop containing nucleotide triphosphate hydrolases"/>
    <property type="match status" value="1"/>
</dbReference>
<evidence type="ECO:0000256" key="1">
    <source>
        <dbReference type="ARBA" id="ARBA00022692"/>
    </source>
</evidence>
<dbReference type="AlphaFoldDB" id="A0A2K1KMY6"/>
<dbReference type="EnsemblPlants" id="Pp3c4_10970V3.1">
    <property type="protein sequence ID" value="Pp3c4_10970V3.1"/>
    <property type="gene ID" value="Pp3c4_10970"/>
</dbReference>
<reference evidence="10 12" key="1">
    <citation type="journal article" date="2008" name="Science">
        <title>The Physcomitrella genome reveals evolutionary insights into the conquest of land by plants.</title>
        <authorList>
            <person name="Rensing S."/>
            <person name="Lang D."/>
            <person name="Zimmer A."/>
            <person name="Terry A."/>
            <person name="Salamov A."/>
            <person name="Shapiro H."/>
            <person name="Nishiyama T."/>
            <person name="Perroud P.-F."/>
            <person name="Lindquist E."/>
            <person name="Kamisugi Y."/>
            <person name="Tanahashi T."/>
            <person name="Sakakibara K."/>
            <person name="Fujita T."/>
            <person name="Oishi K."/>
            <person name="Shin-I T."/>
            <person name="Kuroki Y."/>
            <person name="Toyoda A."/>
            <person name="Suzuki Y."/>
            <person name="Hashimoto A."/>
            <person name="Yamaguchi K."/>
            <person name="Sugano A."/>
            <person name="Kohara Y."/>
            <person name="Fujiyama A."/>
            <person name="Anterola A."/>
            <person name="Aoki S."/>
            <person name="Ashton N."/>
            <person name="Barbazuk W.B."/>
            <person name="Barker E."/>
            <person name="Bennetzen J."/>
            <person name="Bezanilla M."/>
            <person name="Blankenship R."/>
            <person name="Cho S.H."/>
            <person name="Dutcher S."/>
            <person name="Estelle M."/>
            <person name="Fawcett J.A."/>
            <person name="Gundlach H."/>
            <person name="Hanada K."/>
            <person name="Heyl A."/>
            <person name="Hicks K.A."/>
            <person name="Hugh J."/>
            <person name="Lohr M."/>
            <person name="Mayer K."/>
            <person name="Melkozernov A."/>
            <person name="Murata T."/>
            <person name="Nelson D."/>
            <person name="Pils B."/>
            <person name="Prigge M."/>
            <person name="Reiss B."/>
            <person name="Renner T."/>
            <person name="Rombauts S."/>
            <person name="Rushton P."/>
            <person name="Sanderfoot A."/>
            <person name="Schween G."/>
            <person name="Shiu S.-H."/>
            <person name="Stueber K."/>
            <person name="Theodoulou F.L."/>
            <person name="Tu H."/>
            <person name="Van de Peer Y."/>
            <person name="Verrier P.J."/>
            <person name="Waters E."/>
            <person name="Wood A."/>
            <person name="Yang L."/>
            <person name="Cove D."/>
            <person name="Cuming A."/>
            <person name="Hasebe M."/>
            <person name="Lucas S."/>
            <person name="Mishler D.B."/>
            <person name="Reski R."/>
            <person name="Grigoriev I."/>
            <person name="Quatrano R.S."/>
            <person name="Boore J.L."/>
        </authorList>
    </citation>
    <scope>NUCLEOTIDE SEQUENCE [LARGE SCALE GENOMIC DNA]</scope>
    <source>
        <strain evidence="11 12">cv. Gransden 2004</strain>
    </source>
</reference>
<feature type="domain" description="GB1/RHD3-type G" evidence="9">
    <location>
        <begin position="32"/>
        <end position="248"/>
    </location>
</feature>
<proteinExistence type="inferred from homology"/>
<dbReference type="PROSITE" id="PS51715">
    <property type="entry name" value="G_GB1_RHD3"/>
    <property type="match status" value="1"/>
</dbReference>
<evidence type="ECO:0000313" key="11">
    <source>
        <dbReference type="EnsemblPlants" id="Pp3c4_10970V3.1"/>
    </source>
</evidence>
<reference evidence="11" key="3">
    <citation type="submission" date="2020-12" db="UniProtKB">
        <authorList>
            <consortium name="EnsemblPlants"/>
        </authorList>
    </citation>
    <scope>IDENTIFICATION</scope>
</reference>
<dbReference type="Proteomes" id="UP000006727">
    <property type="component" value="Chromosome 4"/>
</dbReference>
<dbReference type="GO" id="GO:0016320">
    <property type="term" value="P:endoplasmic reticulum membrane fusion"/>
    <property type="evidence" value="ECO:0000318"/>
    <property type="project" value="GO_Central"/>
</dbReference>
<keyword evidence="5" id="KW-1133">Transmembrane helix</keyword>
<evidence type="ECO:0000256" key="8">
    <source>
        <dbReference type="PROSITE-ProRule" id="PRU01052"/>
    </source>
</evidence>
<comment type="similarity">
    <text evidence="8">Belongs to the TRAFAC class dynamin-like GTPase superfamily. GB1/RHD3 GTPase family.</text>
</comment>
<dbReference type="InterPro" id="IPR027417">
    <property type="entry name" value="P-loop_NTPase"/>
</dbReference>
<evidence type="ECO:0000313" key="10">
    <source>
        <dbReference type="EMBL" id="PNR55142.1"/>
    </source>
</evidence>
<reference evidence="10 12" key="2">
    <citation type="journal article" date="2018" name="Plant J.">
        <title>The Physcomitrella patens chromosome-scale assembly reveals moss genome structure and evolution.</title>
        <authorList>
            <person name="Lang D."/>
            <person name="Ullrich K.K."/>
            <person name="Murat F."/>
            <person name="Fuchs J."/>
            <person name="Jenkins J."/>
            <person name="Haas F.B."/>
            <person name="Piednoel M."/>
            <person name="Gundlach H."/>
            <person name="Van Bel M."/>
            <person name="Meyberg R."/>
            <person name="Vives C."/>
            <person name="Morata J."/>
            <person name="Symeonidi A."/>
            <person name="Hiss M."/>
            <person name="Muchero W."/>
            <person name="Kamisugi Y."/>
            <person name="Saleh O."/>
            <person name="Blanc G."/>
            <person name="Decker E.L."/>
            <person name="van Gessel N."/>
            <person name="Grimwood J."/>
            <person name="Hayes R.D."/>
            <person name="Graham S.W."/>
            <person name="Gunter L.E."/>
            <person name="McDaniel S.F."/>
            <person name="Hoernstein S.N.W."/>
            <person name="Larsson A."/>
            <person name="Li F.W."/>
            <person name="Perroud P.F."/>
            <person name="Phillips J."/>
            <person name="Ranjan P."/>
            <person name="Rokshar D.S."/>
            <person name="Rothfels C.J."/>
            <person name="Schneider L."/>
            <person name="Shu S."/>
            <person name="Stevenson D.W."/>
            <person name="Thummler F."/>
            <person name="Tillich M."/>
            <person name="Villarreal Aguilar J.C."/>
            <person name="Widiez T."/>
            <person name="Wong G.K."/>
            <person name="Wymore A."/>
            <person name="Zhang Y."/>
            <person name="Zimmer A.D."/>
            <person name="Quatrano R.S."/>
            <person name="Mayer K.F.X."/>
            <person name="Goodstein D."/>
            <person name="Casacuberta J.M."/>
            <person name="Vandepoele K."/>
            <person name="Reski R."/>
            <person name="Cuming A.C."/>
            <person name="Tuskan G.A."/>
            <person name="Maumus F."/>
            <person name="Salse J."/>
            <person name="Schmutz J."/>
            <person name="Rensing S.A."/>
        </authorList>
    </citation>
    <scope>NUCLEOTIDE SEQUENCE [LARGE SCALE GENOMIC DNA]</scope>
    <source>
        <strain evidence="11 12">cv. Gransden 2004</strain>
    </source>
</reference>
<dbReference type="InterPro" id="IPR046758">
    <property type="entry name" value="Sey1/RHD3-like_3HB"/>
</dbReference>
<keyword evidence="3" id="KW-0378">Hydrolase</keyword>
<evidence type="ECO:0000256" key="4">
    <source>
        <dbReference type="ARBA" id="ARBA00022824"/>
    </source>
</evidence>
<dbReference type="Pfam" id="PF05879">
    <property type="entry name" value="RHD3_GTPase"/>
    <property type="match status" value="1"/>
</dbReference>
<dbReference type="Gramene" id="Pp3c4_10970V3.1">
    <property type="protein sequence ID" value="Pp3c4_10970V3.1"/>
    <property type="gene ID" value="Pp3c4_10970"/>
</dbReference>